<evidence type="ECO:0000313" key="3">
    <source>
        <dbReference type="Proteomes" id="UP000008810"/>
    </source>
</evidence>
<dbReference type="Gramene" id="PNT63198">
    <property type="protein sequence ID" value="PNT63198"/>
    <property type="gene ID" value="BRADI_4g12814v3"/>
</dbReference>
<dbReference type="Gramene" id="PNT63202">
    <property type="protein sequence ID" value="PNT63202"/>
    <property type="gene ID" value="BRADI_4g12814v3"/>
</dbReference>
<dbReference type="Gramene" id="PNT63201">
    <property type="protein sequence ID" value="PNT63201"/>
    <property type="gene ID" value="BRADI_4g12814v3"/>
</dbReference>
<dbReference type="EMBL" id="CM000883">
    <property type="protein sequence ID" value="PNT63201.1"/>
    <property type="molecule type" value="Genomic_DNA"/>
</dbReference>
<gene>
    <name evidence="1" type="ORF">BRADI_4g12814v3</name>
</gene>
<dbReference type="InParanoid" id="A0A2K2CMF2"/>
<dbReference type="EMBL" id="CM000883">
    <property type="protein sequence ID" value="PNT63202.1"/>
    <property type="molecule type" value="Genomic_DNA"/>
</dbReference>
<dbReference type="EnsemblPlants" id="PNT63201">
    <property type="protein sequence ID" value="PNT63201"/>
    <property type="gene ID" value="BRADI_4g12814v3"/>
</dbReference>
<accession>A0A2K2CMF2</accession>
<sequence length="96" mass="10432">PRSLFPFPRPSDGAVACSRRPQASLLRHAAPSPCSALLPDPLIQGTAQPHPDSPSCVRALPPARFRGLRLFYVRCSPAFPPLPVHLRVLKEKAAYA</sequence>
<dbReference type="AlphaFoldDB" id="A0A2K2CMF2"/>
<name>A0A2K2CMF2_BRADI</name>
<dbReference type="EnsemblPlants" id="PNT63200">
    <property type="protein sequence ID" value="PNT63200"/>
    <property type="gene ID" value="BRADI_4g12814v3"/>
</dbReference>
<organism evidence="1">
    <name type="scientific">Brachypodium distachyon</name>
    <name type="common">Purple false brome</name>
    <name type="synonym">Trachynia distachya</name>
    <dbReference type="NCBI Taxonomy" id="15368"/>
    <lineage>
        <taxon>Eukaryota</taxon>
        <taxon>Viridiplantae</taxon>
        <taxon>Streptophyta</taxon>
        <taxon>Embryophyta</taxon>
        <taxon>Tracheophyta</taxon>
        <taxon>Spermatophyta</taxon>
        <taxon>Magnoliopsida</taxon>
        <taxon>Liliopsida</taxon>
        <taxon>Poales</taxon>
        <taxon>Poaceae</taxon>
        <taxon>BOP clade</taxon>
        <taxon>Pooideae</taxon>
        <taxon>Stipodae</taxon>
        <taxon>Brachypodieae</taxon>
        <taxon>Brachypodium</taxon>
    </lineage>
</organism>
<dbReference type="Gramene" id="PNT63200">
    <property type="protein sequence ID" value="PNT63200"/>
    <property type="gene ID" value="BRADI_4g12814v3"/>
</dbReference>
<dbReference type="Proteomes" id="UP000008810">
    <property type="component" value="Chromosome 4"/>
</dbReference>
<keyword evidence="3" id="KW-1185">Reference proteome</keyword>
<feature type="non-terminal residue" evidence="1">
    <location>
        <position position="1"/>
    </location>
</feature>
<proteinExistence type="predicted"/>
<reference evidence="1" key="2">
    <citation type="submission" date="2017-06" db="EMBL/GenBank/DDBJ databases">
        <title>WGS assembly of Brachypodium distachyon.</title>
        <authorList>
            <consortium name="The International Brachypodium Initiative"/>
            <person name="Lucas S."/>
            <person name="Harmon-Smith M."/>
            <person name="Lail K."/>
            <person name="Tice H."/>
            <person name="Grimwood J."/>
            <person name="Bruce D."/>
            <person name="Barry K."/>
            <person name="Shu S."/>
            <person name="Lindquist E."/>
            <person name="Wang M."/>
            <person name="Pitluck S."/>
            <person name="Vogel J.P."/>
            <person name="Garvin D.F."/>
            <person name="Mockler T.C."/>
            <person name="Schmutz J."/>
            <person name="Rokhsar D."/>
            <person name="Bevan M.W."/>
        </authorList>
    </citation>
    <scope>NUCLEOTIDE SEQUENCE</scope>
    <source>
        <strain evidence="1">Bd21</strain>
    </source>
</reference>
<dbReference type="EnsemblPlants" id="PNT63199">
    <property type="protein sequence ID" value="PNT63199"/>
    <property type="gene ID" value="BRADI_4g12814v3"/>
</dbReference>
<dbReference type="EnsemblPlants" id="PNT63202">
    <property type="protein sequence ID" value="PNT63202"/>
    <property type="gene ID" value="BRADI_4g12814v3"/>
</dbReference>
<reference evidence="2" key="3">
    <citation type="submission" date="2018-08" db="UniProtKB">
        <authorList>
            <consortium name="EnsemblPlants"/>
        </authorList>
    </citation>
    <scope>IDENTIFICATION</scope>
    <source>
        <strain evidence="2">cv. Bd21</strain>
    </source>
</reference>
<dbReference type="EMBL" id="CM000883">
    <property type="protein sequence ID" value="PNT63199.1"/>
    <property type="molecule type" value="Genomic_DNA"/>
</dbReference>
<protein>
    <submittedName>
        <fullName evidence="1 2">Uncharacterized protein</fullName>
    </submittedName>
</protein>
<dbReference type="EMBL" id="CM000883">
    <property type="protein sequence ID" value="PNT63198.1"/>
    <property type="molecule type" value="Genomic_DNA"/>
</dbReference>
<dbReference type="EMBL" id="CM000883">
    <property type="protein sequence ID" value="PNT63200.1"/>
    <property type="molecule type" value="Genomic_DNA"/>
</dbReference>
<evidence type="ECO:0000313" key="2">
    <source>
        <dbReference type="EnsemblPlants" id="PNT63198"/>
    </source>
</evidence>
<dbReference type="EnsemblPlants" id="PNT63198">
    <property type="protein sequence ID" value="PNT63198"/>
    <property type="gene ID" value="BRADI_4g12814v3"/>
</dbReference>
<evidence type="ECO:0000313" key="1">
    <source>
        <dbReference type="EMBL" id="PNT63199.1"/>
    </source>
</evidence>
<dbReference type="Gramene" id="PNT63199">
    <property type="protein sequence ID" value="PNT63199"/>
    <property type="gene ID" value="BRADI_4g12814v3"/>
</dbReference>
<reference evidence="1 2" key="1">
    <citation type="journal article" date="2010" name="Nature">
        <title>Genome sequencing and analysis of the model grass Brachypodium distachyon.</title>
        <authorList>
            <consortium name="International Brachypodium Initiative"/>
        </authorList>
    </citation>
    <scope>NUCLEOTIDE SEQUENCE [LARGE SCALE GENOMIC DNA]</scope>
    <source>
        <strain evidence="1 2">Bd21</strain>
    </source>
</reference>